<keyword evidence="2" id="KW-1185">Reference proteome</keyword>
<sequence length="257" mass="28851">MSDCSECHGRGCGRCREEDADAAEDGELMGHVAEAAASAIGRIRRAHDRNLLAGIKRRAAREAECELIATLLAPVKRSKITTAKEPYYTRADLGIVAPIKRPVRECAKSMAMIRALPPETRDKDMITYTRLTIDEFDALLSKRHATQTREDGELMTLAEALALPLNIPRMGRVPRTPAERDVRAKMRKKKKRLTPEDELFLFLYAVTSNITWKRVALEFGISETLIGNTYPHVAENLVLVLIDGPDKTVEWPSEEER</sequence>
<dbReference type="KEGG" id="mpp:MICPUCDRAFT_54857"/>
<gene>
    <name evidence="1" type="ORF">MICPUCDRAFT_54857</name>
</gene>
<evidence type="ECO:0000313" key="1">
    <source>
        <dbReference type="EMBL" id="EEH50925.1"/>
    </source>
</evidence>
<dbReference type="GeneID" id="9690386"/>
<dbReference type="RefSeq" id="XP_003064945.1">
    <property type="nucleotide sequence ID" value="XM_003064899.1"/>
</dbReference>
<dbReference type="Proteomes" id="UP000001876">
    <property type="component" value="Unassembled WGS sequence"/>
</dbReference>
<dbReference type="EMBL" id="GG663753">
    <property type="protein sequence ID" value="EEH50925.1"/>
    <property type="molecule type" value="Genomic_DNA"/>
</dbReference>
<accession>C1NAD6</accession>
<name>C1NAD6_MICPC</name>
<proteinExistence type="predicted"/>
<dbReference type="AlphaFoldDB" id="C1NAD6"/>
<protein>
    <submittedName>
        <fullName evidence="1">Predicted protein</fullName>
    </submittedName>
</protein>
<evidence type="ECO:0000313" key="2">
    <source>
        <dbReference type="Proteomes" id="UP000001876"/>
    </source>
</evidence>
<organism evidence="2">
    <name type="scientific">Micromonas pusilla (strain CCMP1545)</name>
    <name type="common">Picoplanktonic green alga</name>
    <dbReference type="NCBI Taxonomy" id="564608"/>
    <lineage>
        <taxon>Eukaryota</taxon>
        <taxon>Viridiplantae</taxon>
        <taxon>Chlorophyta</taxon>
        <taxon>Mamiellophyceae</taxon>
        <taxon>Mamiellales</taxon>
        <taxon>Mamiellaceae</taxon>
        <taxon>Micromonas</taxon>
    </lineage>
</organism>
<reference evidence="1 2" key="1">
    <citation type="journal article" date="2009" name="Science">
        <title>Green evolution and dynamic adaptations revealed by genomes of the marine picoeukaryotes Micromonas.</title>
        <authorList>
            <person name="Worden A.Z."/>
            <person name="Lee J.H."/>
            <person name="Mock T."/>
            <person name="Rouze P."/>
            <person name="Simmons M.P."/>
            <person name="Aerts A.L."/>
            <person name="Allen A.E."/>
            <person name="Cuvelier M.L."/>
            <person name="Derelle E."/>
            <person name="Everett M.V."/>
            <person name="Foulon E."/>
            <person name="Grimwood J."/>
            <person name="Gundlach H."/>
            <person name="Henrissat B."/>
            <person name="Napoli C."/>
            <person name="McDonald S.M."/>
            <person name="Parker M.S."/>
            <person name="Rombauts S."/>
            <person name="Salamov A."/>
            <person name="Von Dassow P."/>
            <person name="Badger J.H."/>
            <person name="Coutinho P.M."/>
            <person name="Demir E."/>
            <person name="Dubchak I."/>
            <person name="Gentemann C."/>
            <person name="Eikrem W."/>
            <person name="Gready J.E."/>
            <person name="John U."/>
            <person name="Lanier W."/>
            <person name="Lindquist E.A."/>
            <person name="Lucas S."/>
            <person name="Mayer K.F."/>
            <person name="Moreau H."/>
            <person name="Not F."/>
            <person name="Otillar R."/>
            <person name="Panaud O."/>
            <person name="Pangilinan J."/>
            <person name="Paulsen I."/>
            <person name="Piegu B."/>
            <person name="Poliakov A."/>
            <person name="Robbens S."/>
            <person name="Schmutz J."/>
            <person name="Toulza E."/>
            <person name="Wyss T."/>
            <person name="Zelensky A."/>
            <person name="Zhou K."/>
            <person name="Armbrust E.V."/>
            <person name="Bhattacharya D."/>
            <person name="Goodenough U.W."/>
            <person name="Van de Peer Y."/>
            <person name="Grigoriev I.V."/>
        </authorList>
    </citation>
    <scope>NUCLEOTIDE SEQUENCE [LARGE SCALE GENOMIC DNA]</scope>
    <source>
        <strain evidence="1 2">CCMP1545</strain>
    </source>
</reference>